<dbReference type="OrthoDB" id="3404025at2"/>
<accession>A0A1A9B450</accession>
<protein>
    <recommendedName>
        <fullName evidence="4">DUF11 domain-containing protein</fullName>
    </recommendedName>
</protein>
<dbReference type="EMBL" id="FLRH01000003">
    <property type="protein sequence ID" value="SBT64270.1"/>
    <property type="molecule type" value="Genomic_DNA"/>
</dbReference>
<evidence type="ECO:0000313" key="3">
    <source>
        <dbReference type="Proteomes" id="UP000199558"/>
    </source>
</evidence>
<organism evidence="2 3">
    <name type="scientific">Micromonospora sediminicola</name>
    <dbReference type="NCBI Taxonomy" id="946078"/>
    <lineage>
        <taxon>Bacteria</taxon>
        <taxon>Bacillati</taxon>
        <taxon>Actinomycetota</taxon>
        <taxon>Actinomycetes</taxon>
        <taxon>Micromonosporales</taxon>
        <taxon>Micromonosporaceae</taxon>
        <taxon>Micromonospora</taxon>
    </lineage>
</organism>
<sequence length="317" mass="33033">MNTRTGRRLAGVVLGGGAALLALAAPATAAPTTDSSAADISVGRLVLEPTNRGYHGSLPVTVTNNGPDATYFSVFVVEPVAGSLGRLDPEEACGFGAPKDNRRTATCSVPGGDIEPGESRSFSIGFDVLTPTRDVAMIAKGGRISVNVGDGRNEVADRASFAARFRSTSGSLRNPVPYVQDTQARASITTAGAVTLTRQEDGSYQGRLPVTVGWAGDTAHEYLSVEATGLPAGVVIWGTDPQDAPSFFTNFVVPGDRFMTGERRSFDVLLRAEPETTPGDLGTVSFQLGTQWYGNTVTDADPADNTASFTVRVADAA</sequence>
<feature type="chain" id="PRO_5008383831" description="DUF11 domain-containing protein" evidence="1">
    <location>
        <begin position="30"/>
        <end position="317"/>
    </location>
</feature>
<evidence type="ECO:0000256" key="1">
    <source>
        <dbReference type="SAM" id="SignalP"/>
    </source>
</evidence>
<keyword evidence="1" id="KW-0732">Signal</keyword>
<reference evidence="3" key="1">
    <citation type="submission" date="2016-06" db="EMBL/GenBank/DDBJ databases">
        <authorList>
            <person name="Varghese N."/>
            <person name="Submissions Spin"/>
        </authorList>
    </citation>
    <scope>NUCLEOTIDE SEQUENCE [LARGE SCALE GENOMIC DNA]</scope>
    <source>
        <strain evidence="3">DSM 45794</strain>
    </source>
</reference>
<dbReference type="Proteomes" id="UP000199558">
    <property type="component" value="Unassembled WGS sequence"/>
</dbReference>
<dbReference type="STRING" id="946078.GA0070622_1240"/>
<proteinExistence type="predicted"/>
<keyword evidence="3" id="KW-1185">Reference proteome</keyword>
<gene>
    <name evidence="2" type="ORF">GA0070622_1240</name>
</gene>
<evidence type="ECO:0008006" key="4">
    <source>
        <dbReference type="Google" id="ProtNLM"/>
    </source>
</evidence>
<evidence type="ECO:0000313" key="2">
    <source>
        <dbReference type="EMBL" id="SBT64270.1"/>
    </source>
</evidence>
<dbReference type="AlphaFoldDB" id="A0A1A9B450"/>
<name>A0A1A9B450_9ACTN</name>
<dbReference type="RefSeq" id="WP_091569883.1">
    <property type="nucleotide sequence ID" value="NZ_FLRH01000003.1"/>
</dbReference>
<feature type="signal peptide" evidence="1">
    <location>
        <begin position="1"/>
        <end position="29"/>
    </location>
</feature>